<feature type="transmembrane region" description="Helical" evidence="7">
    <location>
        <begin position="313"/>
        <end position="334"/>
    </location>
</feature>
<dbReference type="InterPro" id="IPR003524">
    <property type="entry name" value="PNAcMuramoyl-5peptid_Trfase"/>
</dbReference>
<comment type="pathway">
    <text evidence="7">Cell wall biogenesis; peptidoglycan biosynthesis.</text>
</comment>
<protein>
    <recommendedName>
        <fullName evidence="7 8">Phospho-N-acetylmuramoyl-pentapeptide-transferase</fullName>
        <ecNumber evidence="7 8">2.7.8.13</ecNumber>
    </recommendedName>
    <alternativeName>
        <fullName evidence="7">UDP-MurNAc-pentapeptide phosphotransferase</fullName>
    </alternativeName>
</protein>
<comment type="similarity">
    <text evidence="2 7">Belongs to the glycosyltransferase 4 family. MraY subfamily.</text>
</comment>
<dbReference type="NCBIfam" id="TIGR00445">
    <property type="entry name" value="mraY"/>
    <property type="match status" value="1"/>
</dbReference>
<keyword evidence="7" id="KW-0132">Cell division</keyword>
<evidence type="ECO:0000256" key="8">
    <source>
        <dbReference type="NCBIfam" id="TIGR00445"/>
    </source>
</evidence>
<dbReference type="InterPro" id="IPR000715">
    <property type="entry name" value="Glycosyl_transferase_4"/>
</dbReference>
<feature type="transmembrane region" description="Helical" evidence="7">
    <location>
        <begin position="269"/>
        <end position="287"/>
    </location>
</feature>
<dbReference type="GO" id="GO:0008360">
    <property type="term" value="P:regulation of cell shape"/>
    <property type="evidence" value="ECO:0007669"/>
    <property type="project" value="UniProtKB-KW"/>
</dbReference>
<dbReference type="Pfam" id="PF00953">
    <property type="entry name" value="Glycos_transf_4"/>
    <property type="match status" value="1"/>
</dbReference>
<dbReference type="HAMAP" id="MF_00038">
    <property type="entry name" value="MraY"/>
    <property type="match status" value="1"/>
</dbReference>
<feature type="transmembrane region" description="Helical" evidence="7">
    <location>
        <begin position="88"/>
        <end position="108"/>
    </location>
</feature>
<evidence type="ECO:0000256" key="3">
    <source>
        <dbReference type="ARBA" id="ARBA00022679"/>
    </source>
</evidence>
<name>A0A9D1DPW1_9FIRM</name>
<evidence type="ECO:0000256" key="5">
    <source>
        <dbReference type="ARBA" id="ARBA00022989"/>
    </source>
</evidence>
<dbReference type="GO" id="GO:0071555">
    <property type="term" value="P:cell wall organization"/>
    <property type="evidence" value="ECO:0007669"/>
    <property type="project" value="UniProtKB-KW"/>
</dbReference>
<dbReference type="Proteomes" id="UP000886785">
    <property type="component" value="Unassembled WGS sequence"/>
</dbReference>
<keyword evidence="5 7" id="KW-1133">Transmembrane helix</keyword>
<proteinExistence type="inferred from homology"/>
<evidence type="ECO:0000256" key="9">
    <source>
        <dbReference type="PIRSR" id="PIRSR600715-1"/>
    </source>
</evidence>
<organism evidence="10 11">
    <name type="scientific">Candidatus Gallacutalibacter pullicola</name>
    <dbReference type="NCBI Taxonomy" id="2840830"/>
    <lineage>
        <taxon>Bacteria</taxon>
        <taxon>Bacillati</taxon>
        <taxon>Bacillota</taxon>
        <taxon>Clostridia</taxon>
        <taxon>Eubacteriales</taxon>
        <taxon>Candidatus Gallacutalibacter</taxon>
    </lineage>
</organism>
<keyword evidence="7 9" id="KW-0479">Metal-binding</keyword>
<evidence type="ECO:0000256" key="1">
    <source>
        <dbReference type="ARBA" id="ARBA00004141"/>
    </source>
</evidence>
<dbReference type="PROSITE" id="PS01348">
    <property type="entry name" value="MRAY_2"/>
    <property type="match status" value="1"/>
</dbReference>
<evidence type="ECO:0000313" key="11">
    <source>
        <dbReference type="Proteomes" id="UP000886785"/>
    </source>
</evidence>
<evidence type="ECO:0000256" key="6">
    <source>
        <dbReference type="ARBA" id="ARBA00023136"/>
    </source>
</evidence>
<comment type="caution">
    <text evidence="10">The sequence shown here is derived from an EMBL/GenBank/DDBJ whole genome shotgun (WGS) entry which is preliminary data.</text>
</comment>
<keyword evidence="7" id="KW-0573">Peptidoglycan synthesis</keyword>
<gene>
    <name evidence="7" type="primary">mraY</name>
    <name evidence="10" type="ORF">IAA54_04285</name>
</gene>
<feature type="transmembrane region" description="Helical" evidence="7">
    <location>
        <begin position="245"/>
        <end position="263"/>
    </location>
</feature>
<dbReference type="PANTHER" id="PTHR22926">
    <property type="entry name" value="PHOSPHO-N-ACETYLMURAMOYL-PENTAPEPTIDE-TRANSFERASE"/>
    <property type="match status" value="1"/>
</dbReference>
<dbReference type="GO" id="GO:0008963">
    <property type="term" value="F:phospho-N-acetylmuramoyl-pentapeptide-transferase activity"/>
    <property type="evidence" value="ECO:0007669"/>
    <property type="project" value="UniProtKB-UniRule"/>
</dbReference>
<feature type="transmembrane region" description="Helical" evidence="7">
    <location>
        <begin position="128"/>
        <end position="146"/>
    </location>
</feature>
<feature type="transmembrane region" description="Helical" evidence="7">
    <location>
        <begin position="57"/>
        <end position="76"/>
    </location>
</feature>
<dbReference type="EMBL" id="DVHF01000050">
    <property type="protein sequence ID" value="HIR56864.1"/>
    <property type="molecule type" value="Genomic_DNA"/>
</dbReference>
<dbReference type="GO" id="GO:0046872">
    <property type="term" value="F:metal ion binding"/>
    <property type="evidence" value="ECO:0007669"/>
    <property type="project" value="UniProtKB-KW"/>
</dbReference>
<feature type="binding site" evidence="9">
    <location>
        <position position="241"/>
    </location>
    <ligand>
        <name>Mg(2+)</name>
        <dbReference type="ChEBI" id="CHEBI:18420"/>
    </ligand>
</feature>
<keyword evidence="7" id="KW-0133">Cell shape</keyword>
<comment type="subcellular location">
    <subcellularLocation>
        <location evidence="7">Cell membrane</location>
        <topology evidence="7">Multi-pass membrane protein</topology>
    </subcellularLocation>
    <subcellularLocation>
        <location evidence="1">Membrane</location>
        <topology evidence="1">Multi-pass membrane protein</topology>
    </subcellularLocation>
</comment>
<keyword evidence="7" id="KW-0961">Cell wall biogenesis/degradation</keyword>
<evidence type="ECO:0000313" key="10">
    <source>
        <dbReference type="EMBL" id="HIR56864.1"/>
    </source>
</evidence>
<feature type="transmembrane region" description="Helical" evidence="7">
    <location>
        <begin position="6"/>
        <end position="26"/>
    </location>
</feature>
<dbReference type="CDD" id="cd06852">
    <property type="entry name" value="GT_MraY"/>
    <property type="match status" value="1"/>
</dbReference>
<comment type="cofactor">
    <cofactor evidence="7 9">
        <name>Mg(2+)</name>
        <dbReference type="ChEBI" id="CHEBI:18420"/>
    </cofactor>
</comment>
<dbReference type="AlphaFoldDB" id="A0A9D1DPW1"/>
<keyword evidence="7 9" id="KW-0460">Magnesium</keyword>
<reference evidence="10" key="2">
    <citation type="journal article" date="2021" name="PeerJ">
        <title>Extensive microbial diversity within the chicken gut microbiome revealed by metagenomics and culture.</title>
        <authorList>
            <person name="Gilroy R."/>
            <person name="Ravi A."/>
            <person name="Getino M."/>
            <person name="Pursley I."/>
            <person name="Horton D.L."/>
            <person name="Alikhan N.F."/>
            <person name="Baker D."/>
            <person name="Gharbi K."/>
            <person name="Hall N."/>
            <person name="Watson M."/>
            <person name="Adriaenssens E.M."/>
            <person name="Foster-Nyarko E."/>
            <person name="Jarju S."/>
            <person name="Secka A."/>
            <person name="Antonio M."/>
            <person name="Oren A."/>
            <person name="Chaudhuri R.R."/>
            <person name="La Ragione R."/>
            <person name="Hildebrand F."/>
            <person name="Pallen M.J."/>
        </authorList>
    </citation>
    <scope>NUCLEOTIDE SEQUENCE</scope>
    <source>
        <strain evidence="10">ChiSjej1B19-7085</strain>
    </source>
</reference>
<dbReference type="PANTHER" id="PTHR22926:SF5">
    <property type="entry name" value="PHOSPHO-N-ACETYLMURAMOYL-PENTAPEPTIDE-TRANSFERASE HOMOLOG"/>
    <property type="match status" value="1"/>
</dbReference>
<evidence type="ECO:0000256" key="7">
    <source>
        <dbReference type="HAMAP-Rule" id="MF_00038"/>
    </source>
</evidence>
<dbReference type="GO" id="GO:0009252">
    <property type="term" value="P:peptidoglycan biosynthetic process"/>
    <property type="evidence" value="ECO:0007669"/>
    <property type="project" value="UniProtKB-UniRule"/>
</dbReference>
<feature type="transmembrane region" description="Helical" evidence="7">
    <location>
        <begin position="152"/>
        <end position="177"/>
    </location>
</feature>
<keyword evidence="3 7" id="KW-0808">Transferase</keyword>
<evidence type="ECO:0000256" key="2">
    <source>
        <dbReference type="ARBA" id="ARBA00005583"/>
    </source>
</evidence>
<keyword evidence="6 7" id="KW-0472">Membrane</keyword>
<feature type="transmembrane region" description="Helical" evidence="7">
    <location>
        <begin position="215"/>
        <end position="233"/>
    </location>
</feature>
<dbReference type="EC" id="2.7.8.13" evidence="7 8"/>
<accession>A0A9D1DPW1</accession>
<comment type="function">
    <text evidence="7">Catalyzes the initial step of the lipid cycle reactions in the biosynthesis of the cell wall peptidoglycan: transfers peptidoglycan precursor phospho-MurNAc-pentapeptide from UDP-MurNAc-pentapeptide onto the lipid carrier undecaprenyl phosphate, yielding undecaprenyl-pyrophosphoryl-MurNAc-pentapeptide, known as lipid I.</text>
</comment>
<dbReference type="GO" id="GO:0005886">
    <property type="term" value="C:plasma membrane"/>
    <property type="evidence" value="ECO:0007669"/>
    <property type="project" value="UniProtKB-SubCell"/>
</dbReference>
<evidence type="ECO:0000256" key="4">
    <source>
        <dbReference type="ARBA" id="ARBA00022692"/>
    </source>
</evidence>
<feature type="binding site" evidence="9">
    <location>
        <position position="181"/>
    </location>
    <ligand>
        <name>Mg(2+)</name>
        <dbReference type="ChEBI" id="CHEBI:18420"/>
    </ligand>
</feature>
<keyword evidence="4 7" id="KW-0812">Transmembrane</keyword>
<dbReference type="GO" id="GO:0051301">
    <property type="term" value="P:cell division"/>
    <property type="evidence" value="ECO:0007669"/>
    <property type="project" value="UniProtKB-KW"/>
</dbReference>
<dbReference type="InterPro" id="IPR018480">
    <property type="entry name" value="PNAcMuramoyl-5peptid_Trfase_CS"/>
</dbReference>
<keyword evidence="7" id="KW-1003">Cell membrane</keyword>
<reference evidence="10" key="1">
    <citation type="submission" date="2020-10" db="EMBL/GenBank/DDBJ databases">
        <authorList>
            <person name="Gilroy R."/>
        </authorList>
    </citation>
    <scope>NUCLEOTIDE SEQUENCE</scope>
    <source>
        <strain evidence="10">ChiSjej1B19-7085</strain>
    </source>
</reference>
<comment type="catalytic activity">
    <reaction evidence="7">
        <text>UDP-N-acetyl-alpha-D-muramoyl-L-alanyl-gamma-D-glutamyl-meso-2,6-diaminopimeloyl-D-alanyl-D-alanine + di-trans,octa-cis-undecaprenyl phosphate = di-trans,octa-cis-undecaprenyl diphospho-N-acetyl-alpha-D-muramoyl-L-alanyl-D-glutamyl-meso-2,6-diaminopimeloyl-D-alanyl-D-alanine + UMP</text>
        <dbReference type="Rhea" id="RHEA:28386"/>
        <dbReference type="ChEBI" id="CHEBI:57865"/>
        <dbReference type="ChEBI" id="CHEBI:60392"/>
        <dbReference type="ChEBI" id="CHEBI:61386"/>
        <dbReference type="ChEBI" id="CHEBI:61387"/>
        <dbReference type="EC" id="2.7.8.13"/>
    </reaction>
</comment>
<feature type="transmembrane region" description="Helical" evidence="7">
    <location>
        <begin position="189"/>
        <end position="209"/>
    </location>
</feature>
<sequence>MSGMIWTLIAAALSFGVTALSGKWMIPFLHKIHFGQTIREEGPKWHMKKQGTPTMGGFMFIIGIFLAILICIPLYYATSDTGPETNLATVKIFGGALMALAYGAIGFFDDYIKVVKKRNLGLTAPQKLVLQFIVAAAYLASIAFAGGGDGTYIPFVGYVSLGWTYWVLAALVIVGMVNAVNFTDGIDGLNASVTFFAAAFLLMICGLRGMTGLGIFAAALAGGCMGFLVWNFNPAKVFMGDTGSLFLGGAVCALAFGLEIPILLLPVGIIYICEILSVVLQVSYFKLTHGKRIFKMSPLHHHFEMCGWSEIKICFIFSIVTILGGILALVAVLYGF</sequence>
<keyword evidence="7" id="KW-0131">Cell cycle</keyword>